<dbReference type="InterPro" id="IPR015421">
    <property type="entry name" value="PyrdxlP-dep_Trfase_major"/>
</dbReference>
<dbReference type="PANTHER" id="PTHR42790">
    <property type="entry name" value="AMINOTRANSFERASE"/>
    <property type="match status" value="1"/>
</dbReference>
<dbReference type="AlphaFoldDB" id="A0A1U7LJB2"/>
<proteinExistence type="inferred from homology"/>
<dbReference type="GO" id="GO:0009074">
    <property type="term" value="P:aromatic amino acid family catabolic process"/>
    <property type="evidence" value="ECO:0007669"/>
    <property type="project" value="TreeGrafter"/>
</dbReference>
<keyword evidence="5" id="KW-0663">Pyridoxal phosphate</keyword>
<organism evidence="7 8">
    <name type="scientific">Neolecta irregularis (strain DAH-3)</name>
    <dbReference type="NCBI Taxonomy" id="1198029"/>
    <lineage>
        <taxon>Eukaryota</taxon>
        <taxon>Fungi</taxon>
        <taxon>Dikarya</taxon>
        <taxon>Ascomycota</taxon>
        <taxon>Taphrinomycotina</taxon>
        <taxon>Neolectales</taxon>
        <taxon>Neolectaceae</taxon>
        <taxon>Neolecta</taxon>
    </lineage>
</organism>
<evidence type="ECO:0000256" key="5">
    <source>
        <dbReference type="ARBA" id="ARBA00022898"/>
    </source>
</evidence>
<keyword evidence="4 7" id="KW-0808">Transferase</keyword>
<dbReference type="GO" id="GO:0030170">
    <property type="term" value="F:pyridoxal phosphate binding"/>
    <property type="evidence" value="ECO:0007669"/>
    <property type="project" value="InterPro"/>
</dbReference>
<keyword evidence="8" id="KW-1185">Reference proteome</keyword>
<evidence type="ECO:0000259" key="6">
    <source>
        <dbReference type="Pfam" id="PF00155"/>
    </source>
</evidence>
<keyword evidence="3 7" id="KW-0032">Aminotransferase</keyword>
<accession>A0A1U7LJB2</accession>
<dbReference type="GO" id="GO:0006571">
    <property type="term" value="P:tyrosine biosynthetic process"/>
    <property type="evidence" value="ECO:0007669"/>
    <property type="project" value="TreeGrafter"/>
</dbReference>
<evidence type="ECO:0000313" key="8">
    <source>
        <dbReference type="Proteomes" id="UP000186594"/>
    </source>
</evidence>
<dbReference type="GO" id="GO:0008793">
    <property type="term" value="F:aromatic-amino-acid transaminase activity"/>
    <property type="evidence" value="ECO:0007669"/>
    <property type="project" value="TreeGrafter"/>
</dbReference>
<dbReference type="GO" id="GO:0047536">
    <property type="term" value="F:2-aminoadipate transaminase activity"/>
    <property type="evidence" value="ECO:0007669"/>
    <property type="project" value="TreeGrafter"/>
</dbReference>
<feature type="domain" description="Aminotransferase class I/classII large" evidence="6">
    <location>
        <begin position="30"/>
        <end position="210"/>
    </location>
</feature>
<dbReference type="EMBL" id="LXFE01002865">
    <property type="protein sequence ID" value="OLL22737.1"/>
    <property type="molecule type" value="Genomic_DNA"/>
</dbReference>
<comment type="cofactor">
    <cofactor evidence="1">
        <name>pyridoxal 5'-phosphate</name>
        <dbReference type="ChEBI" id="CHEBI:597326"/>
    </cofactor>
</comment>
<dbReference type="PANTHER" id="PTHR42790:SF21">
    <property type="entry name" value="AROMATIC_AMINOADIPATE AMINOTRANSFERASE 1"/>
    <property type="match status" value="1"/>
</dbReference>
<name>A0A1U7LJB2_NEOID</name>
<reference evidence="7 8" key="1">
    <citation type="submission" date="2016-04" db="EMBL/GenBank/DDBJ databases">
        <title>Evolutionary innovation and constraint leading to complex multicellularity in the Ascomycota.</title>
        <authorList>
            <person name="Cisse O."/>
            <person name="Nguyen A."/>
            <person name="Hewitt D.A."/>
            <person name="Jedd G."/>
            <person name="Stajich J.E."/>
        </authorList>
    </citation>
    <scope>NUCLEOTIDE SEQUENCE [LARGE SCALE GENOMIC DNA]</scope>
    <source>
        <strain evidence="7 8">DAH-3</strain>
    </source>
</reference>
<dbReference type="InterPro" id="IPR050859">
    <property type="entry name" value="Class-I_PLP-dep_aminotransf"/>
</dbReference>
<dbReference type="GO" id="GO:0019878">
    <property type="term" value="P:lysine biosynthetic process via aminoadipic acid"/>
    <property type="evidence" value="ECO:0007669"/>
    <property type="project" value="TreeGrafter"/>
</dbReference>
<gene>
    <name evidence="7" type="ORF">NEOLI_002889</name>
</gene>
<protein>
    <submittedName>
        <fullName evidence="7">Aromatic amino acid aminotransferase</fullName>
    </submittedName>
</protein>
<dbReference type="OMA" id="HEVATQS"/>
<comment type="caution">
    <text evidence="7">The sequence shown here is derived from an EMBL/GenBank/DDBJ whole genome shotgun (WGS) entry which is preliminary data.</text>
</comment>
<evidence type="ECO:0000256" key="2">
    <source>
        <dbReference type="ARBA" id="ARBA00007441"/>
    </source>
</evidence>
<dbReference type="InterPro" id="IPR015424">
    <property type="entry name" value="PyrdxlP-dep_Trfase"/>
</dbReference>
<dbReference type="SUPFAM" id="SSF53383">
    <property type="entry name" value="PLP-dependent transferases"/>
    <property type="match status" value="1"/>
</dbReference>
<evidence type="ECO:0000256" key="3">
    <source>
        <dbReference type="ARBA" id="ARBA00022576"/>
    </source>
</evidence>
<evidence type="ECO:0000313" key="7">
    <source>
        <dbReference type="EMBL" id="OLL22737.1"/>
    </source>
</evidence>
<dbReference type="Pfam" id="PF00155">
    <property type="entry name" value="Aminotran_1_2"/>
    <property type="match status" value="1"/>
</dbReference>
<evidence type="ECO:0000256" key="1">
    <source>
        <dbReference type="ARBA" id="ARBA00001933"/>
    </source>
</evidence>
<dbReference type="InterPro" id="IPR004839">
    <property type="entry name" value="Aminotransferase_I/II_large"/>
</dbReference>
<evidence type="ECO:0000256" key="4">
    <source>
        <dbReference type="ARBA" id="ARBA00022679"/>
    </source>
</evidence>
<dbReference type="STRING" id="1198029.A0A1U7LJB2"/>
<dbReference type="Gene3D" id="3.40.640.10">
    <property type="entry name" value="Type I PLP-dependent aspartate aminotransferase-like (Major domain)"/>
    <property type="match status" value="1"/>
</dbReference>
<dbReference type="Proteomes" id="UP000186594">
    <property type="component" value="Unassembled WGS sequence"/>
</dbReference>
<dbReference type="OrthoDB" id="691673at2759"/>
<comment type="similarity">
    <text evidence="2">Belongs to the class-I pyridoxal-phosphate-dependent aminotransferase family.</text>
</comment>
<sequence length="227" mass="26061">MQPYTEDHDHDPPLPTADELVQSLLPSFLKLDTDGRVLRLDSFSKVVAPNSRCGWITGCAQFIERVIRHNEVSIQTASGFSQLLLYHLLVEKWGHHGFLDWLVYIRSEYTNRRNKCLANMQKYLRTDVFTWTAPAAGMFIWIKIDHTRHPDFHILGVKGVEDSIFNRALEEKVLVIPGSWFAINPLRDVFLRANFASIDLIKGEEAVQRLARAVEKELGLYTKDGNL</sequence>